<dbReference type="PIRSF" id="PIRSF039090">
    <property type="entry name" value="Flis"/>
    <property type="match status" value="1"/>
</dbReference>
<keyword evidence="7" id="KW-0969">Cilium</keyword>
<keyword evidence="8" id="KW-1185">Reference proteome</keyword>
<evidence type="ECO:0000313" key="8">
    <source>
        <dbReference type="Proteomes" id="UP000276029"/>
    </source>
</evidence>
<dbReference type="PANTHER" id="PTHR34773">
    <property type="entry name" value="FLAGELLAR SECRETION CHAPERONE FLIS"/>
    <property type="match status" value="1"/>
</dbReference>
<keyword evidence="7" id="KW-0282">Flagellum</keyword>
<keyword evidence="5" id="KW-0143">Chaperone</keyword>
<dbReference type="RefSeq" id="WP_121052299.1">
    <property type="nucleotide sequence ID" value="NZ_AP018711.1"/>
</dbReference>
<dbReference type="Gene3D" id="1.20.120.340">
    <property type="entry name" value="Flagellar protein FliS"/>
    <property type="match status" value="1"/>
</dbReference>
<dbReference type="CDD" id="cd16098">
    <property type="entry name" value="FliS"/>
    <property type="match status" value="1"/>
</dbReference>
<comment type="similarity">
    <text evidence="2 6">Belongs to the FliS family.</text>
</comment>
<evidence type="ECO:0000256" key="2">
    <source>
        <dbReference type="ARBA" id="ARBA00008787"/>
    </source>
</evidence>
<protein>
    <recommendedName>
        <fullName evidence="6">Flagellar secretion chaperone FliS</fullName>
    </recommendedName>
</protein>
<comment type="caution">
    <text evidence="7">The sequence shown here is derived from an EMBL/GenBank/DDBJ whole genome shotgun (WGS) entry which is preliminary data.</text>
</comment>
<gene>
    <name evidence="7" type="ORF">DFR51_2893</name>
</gene>
<evidence type="ECO:0000256" key="3">
    <source>
        <dbReference type="ARBA" id="ARBA00022490"/>
    </source>
</evidence>
<evidence type="ECO:0000256" key="4">
    <source>
        <dbReference type="ARBA" id="ARBA00022795"/>
    </source>
</evidence>
<dbReference type="Pfam" id="PF02561">
    <property type="entry name" value="FliS"/>
    <property type="match status" value="1"/>
</dbReference>
<dbReference type="InterPro" id="IPR003713">
    <property type="entry name" value="FliS"/>
</dbReference>
<evidence type="ECO:0000256" key="1">
    <source>
        <dbReference type="ARBA" id="ARBA00004514"/>
    </source>
</evidence>
<dbReference type="SUPFAM" id="SSF101116">
    <property type="entry name" value="Flagellar export chaperone FliS"/>
    <property type="match status" value="1"/>
</dbReference>
<keyword evidence="3 6" id="KW-0963">Cytoplasm</keyword>
<accession>A0ABX9SXA1</accession>
<comment type="subcellular location">
    <subcellularLocation>
        <location evidence="1 6">Cytoplasm</location>
        <location evidence="1 6">Cytosol</location>
    </subcellularLocation>
</comment>
<dbReference type="NCBIfam" id="TIGR00208">
    <property type="entry name" value="fliS"/>
    <property type="match status" value="1"/>
</dbReference>
<organism evidence="7 8">
    <name type="scientific">Sphingosinicella microcystinivorans</name>
    <dbReference type="NCBI Taxonomy" id="335406"/>
    <lineage>
        <taxon>Bacteria</taxon>
        <taxon>Pseudomonadati</taxon>
        <taxon>Pseudomonadota</taxon>
        <taxon>Alphaproteobacteria</taxon>
        <taxon>Sphingomonadales</taxon>
        <taxon>Sphingosinicellaceae</taxon>
        <taxon>Sphingosinicella</taxon>
    </lineage>
</organism>
<dbReference type="PANTHER" id="PTHR34773:SF1">
    <property type="entry name" value="FLAGELLAR SECRETION CHAPERONE FLIS"/>
    <property type="match status" value="1"/>
</dbReference>
<dbReference type="InterPro" id="IPR036584">
    <property type="entry name" value="FliS_sf"/>
</dbReference>
<keyword evidence="7" id="KW-0966">Cell projection</keyword>
<evidence type="ECO:0000313" key="7">
    <source>
        <dbReference type="EMBL" id="RKS88245.1"/>
    </source>
</evidence>
<evidence type="ECO:0000256" key="6">
    <source>
        <dbReference type="PIRNR" id="PIRNR039090"/>
    </source>
</evidence>
<name>A0ABX9SXA1_SPHMI</name>
<sequence>MMMQAMRARQQYAAIDTATRTEQANPHRLIEMLYDELLSALRQAGIAIDRGDLAMKSSRISRALSILHGLESSLDFNRGGSVAESLSSAYGYLRQETIAAGRDNDSRRLAAATEAAVGLSNAWRQIRP</sequence>
<dbReference type="Proteomes" id="UP000276029">
    <property type="component" value="Unassembled WGS sequence"/>
</dbReference>
<proteinExistence type="inferred from homology"/>
<reference evidence="7 8" key="1">
    <citation type="submission" date="2018-10" db="EMBL/GenBank/DDBJ databases">
        <title>Genomic Encyclopedia of Type Strains, Phase IV (KMG-IV): sequencing the most valuable type-strain genomes for metagenomic binning, comparative biology and taxonomic classification.</title>
        <authorList>
            <person name="Goeker M."/>
        </authorList>
    </citation>
    <scope>NUCLEOTIDE SEQUENCE [LARGE SCALE GENOMIC DNA]</scope>
    <source>
        <strain evidence="7 8">DSM 19791</strain>
    </source>
</reference>
<evidence type="ECO:0000256" key="5">
    <source>
        <dbReference type="ARBA" id="ARBA00023186"/>
    </source>
</evidence>
<keyword evidence="4 6" id="KW-1005">Bacterial flagellum biogenesis</keyword>
<dbReference type="EMBL" id="RBWX01000009">
    <property type="protein sequence ID" value="RKS88245.1"/>
    <property type="molecule type" value="Genomic_DNA"/>
</dbReference>